<dbReference type="SUPFAM" id="SSF57756">
    <property type="entry name" value="Retrovirus zinc finger-like domains"/>
    <property type="match status" value="1"/>
</dbReference>
<reference evidence="4 5" key="1">
    <citation type="submission" date="2018-04" db="EMBL/GenBank/DDBJ databases">
        <authorList>
            <person name="Vogel A."/>
        </authorList>
    </citation>
    <scope>NUCLEOTIDE SEQUENCE [LARGE SCALE GENOMIC DNA]</scope>
</reference>
<keyword evidence="1" id="KW-0479">Metal-binding</keyword>
<evidence type="ECO:0000259" key="3">
    <source>
        <dbReference type="PROSITE" id="PS50158"/>
    </source>
</evidence>
<evidence type="ECO:0000256" key="2">
    <source>
        <dbReference type="SAM" id="MobiDB-lite"/>
    </source>
</evidence>
<protein>
    <recommendedName>
        <fullName evidence="3">CCHC-type domain-containing protein</fullName>
    </recommendedName>
</protein>
<organism evidence="4 5">
    <name type="scientific">Cuscuta campestris</name>
    <dbReference type="NCBI Taxonomy" id="132261"/>
    <lineage>
        <taxon>Eukaryota</taxon>
        <taxon>Viridiplantae</taxon>
        <taxon>Streptophyta</taxon>
        <taxon>Embryophyta</taxon>
        <taxon>Tracheophyta</taxon>
        <taxon>Spermatophyta</taxon>
        <taxon>Magnoliopsida</taxon>
        <taxon>eudicotyledons</taxon>
        <taxon>Gunneridae</taxon>
        <taxon>Pentapetalae</taxon>
        <taxon>asterids</taxon>
        <taxon>lamiids</taxon>
        <taxon>Solanales</taxon>
        <taxon>Convolvulaceae</taxon>
        <taxon>Cuscuteae</taxon>
        <taxon>Cuscuta</taxon>
        <taxon>Cuscuta subgen. Grammica</taxon>
        <taxon>Cuscuta sect. Cleistogrammica</taxon>
    </lineage>
</organism>
<dbReference type="OrthoDB" id="1931687at2759"/>
<dbReference type="Proteomes" id="UP000595140">
    <property type="component" value="Unassembled WGS sequence"/>
</dbReference>
<evidence type="ECO:0000313" key="4">
    <source>
        <dbReference type="EMBL" id="VFQ86585.1"/>
    </source>
</evidence>
<dbReference type="InterPro" id="IPR001878">
    <property type="entry name" value="Znf_CCHC"/>
</dbReference>
<feature type="region of interest" description="Disordered" evidence="2">
    <location>
        <begin position="121"/>
        <end position="142"/>
    </location>
</feature>
<sequence>MDWGRVGVDDGWGGWRWGWVVDGVDGVGRAGVGVGLELGVAGGGGIDGKTLRGLGLTCLLVGIGRIVALPCKLHAHFCFINVLEYIFKSLKVGVGSTSQIRFEFLIRHSVAHELIRDSREGRDEVSSLKTTQRLDPGRHPDGFVPSHEVLRVHELLRECVRALGHASILDHPQEQQVYNPGHINTRANRRRDALAVEVKRGGRGSRSLQVDEEDVHIRIQSPHMTQDDDDVSDEEHIQSDTQTPSCMGESCIHVHAVCHQCSVTVDLIPNVFSIQSYINAYLGILMPLLDEAKWPTPGYEINELVEDMFGRFSNIVNDLDMLGKTLTDKELVRKILRSLTKEWESKVNSIYEGRDYNVITYDGLRGNLITYETNHLSHTLDVKKRTGIAFKASSSQKVEIDDSDSDSDSDNDSNTSCDILVECFNEFLKHELNKSKKKNTPRCHKCGKLGHRKFECPKLKKMSKQDEFAYFSWKYDEPSKDDCLIALEEQDGWSGT</sequence>
<feature type="domain" description="CCHC-type" evidence="3">
    <location>
        <begin position="442"/>
        <end position="458"/>
    </location>
</feature>
<keyword evidence="1" id="KW-0862">Zinc</keyword>
<dbReference type="EMBL" id="OOIL02003255">
    <property type="protein sequence ID" value="VFQ86585.1"/>
    <property type="molecule type" value="Genomic_DNA"/>
</dbReference>
<keyword evidence="1" id="KW-0863">Zinc-finger</keyword>
<dbReference type="SMART" id="SM00343">
    <property type="entry name" value="ZnF_C2HC"/>
    <property type="match status" value="1"/>
</dbReference>
<dbReference type="AlphaFoldDB" id="A0A484MD06"/>
<gene>
    <name evidence="4" type="ORF">CCAM_LOCUS28361</name>
</gene>
<dbReference type="GO" id="GO:0003676">
    <property type="term" value="F:nucleic acid binding"/>
    <property type="evidence" value="ECO:0007669"/>
    <property type="project" value="InterPro"/>
</dbReference>
<dbReference type="Pfam" id="PF00098">
    <property type="entry name" value="zf-CCHC"/>
    <property type="match status" value="1"/>
</dbReference>
<evidence type="ECO:0000313" key="5">
    <source>
        <dbReference type="Proteomes" id="UP000595140"/>
    </source>
</evidence>
<evidence type="ECO:0000256" key="1">
    <source>
        <dbReference type="PROSITE-ProRule" id="PRU00047"/>
    </source>
</evidence>
<dbReference type="GO" id="GO:0008270">
    <property type="term" value="F:zinc ion binding"/>
    <property type="evidence" value="ECO:0007669"/>
    <property type="project" value="UniProtKB-KW"/>
</dbReference>
<dbReference type="PROSITE" id="PS50158">
    <property type="entry name" value="ZF_CCHC"/>
    <property type="match status" value="1"/>
</dbReference>
<name>A0A484MD06_9ASTE</name>
<keyword evidence="5" id="KW-1185">Reference proteome</keyword>
<dbReference type="InterPro" id="IPR036875">
    <property type="entry name" value="Znf_CCHC_sf"/>
</dbReference>
<dbReference type="Pfam" id="PF14223">
    <property type="entry name" value="Retrotran_gag_2"/>
    <property type="match status" value="1"/>
</dbReference>
<accession>A0A484MD06</accession>
<proteinExistence type="predicted"/>